<evidence type="ECO:0000313" key="1">
    <source>
        <dbReference type="EMBL" id="KAA8527124.1"/>
    </source>
</evidence>
<sequence length="112" mass="12310">MSEGKVTSLVITPRQRLALVMKTSLDVTPQLGSDLDGNNLVQQYASVINGLGCDGLVIKAVSFNQFHREANSQPFSRGLAQGRKGLLDQYHFSILKLFETEEETLATRLSIS</sequence>
<dbReference type="AlphaFoldDB" id="A0A5J5AA80"/>
<name>A0A5J5AA80_9ASTE</name>
<evidence type="ECO:0000313" key="2">
    <source>
        <dbReference type="Proteomes" id="UP000325577"/>
    </source>
</evidence>
<reference evidence="1 2" key="1">
    <citation type="submission" date="2019-09" db="EMBL/GenBank/DDBJ databases">
        <title>A chromosome-level genome assembly of the Chinese tupelo Nyssa sinensis.</title>
        <authorList>
            <person name="Yang X."/>
            <person name="Kang M."/>
            <person name="Yang Y."/>
            <person name="Xiong H."/>
            <person name="Wang M."/>
            <person name="Zhang Z."/>
            <person name="Wang Z."/>
            <person name="Wu H."/>
            <person name="Ma T."/>
            <person name="Liu J."/>
            <person name="Xi Z."/>
        </authorList>
    </citation>
    <scope>NUCLEOTIDE SEQUENCE [LARGE SCALE GENOMIC DNA]</scope>
    <source>
        <strain evidence="1">J267</strain>
        <tissue evidence="1">Leaf</tissue>
    </source>
</reference>
<dbReference type="Proteomes" id="UP000325577">
    <property type="component" value="Linkage Group LG3"/>
</dbReference>
<accession>A0A5J5AA80</accession>
<keyword evidence="2" id="KW-1185">Reference proteome</keyword>
<gene>
    <name evidence="1" type="ORF">F0562_008647</name>
</gene>
<organism evidence="1 2">
    <name type="scientific">Nyssa sinensis</name>
    <dbReference type="NCBI Taxonomy" id="561372"/>
    <lineage>
        <taxon>Eukaryota</taxon>
        <taxon>Viridiplantae</taxon>
        <taxon>Streptophyta</taxon>
        <taxon>Embryophyta</taxon>
        <taxon>Tracheophyta</taxon>
        <taxon>Spermatophyta</taxon>
        <taxon>Magnoliopsida</taxon>
        <taxon>eudicotyledons</taxon>
        <taxon>Gunneridae</taxon>
        <taxon>Pentapetalae</taxon>
        <taxon>asterids</taxon>
        <taxon>Cornales</taxon>
        <taxon>Nyssaceae</taxon>
        <taxon>Nyssa</taxon>
    </lineage>
</organism>
<protein>
    <submittedName>
        <fullName evidence="1">Uncharacterized protein</fullName>
    </submittedName>
</protein>
<proteinExistence type="predicted"/>
<dbReference type="EMBL" id="CM018046">
    <property type="protein sequence ID" value="KAA8527124.1"/>
    <property type="molecule type" value="Genomic_DNA"/>
</dbReference>